<dbReference type="PROSITE" id="PS50112">
    <property type="entry name" value="PAS"/>
    <property type="match status" value="1"/>
</dbReference>
<dbReference type="InterPro" id="IPR000014">
    <property type="entry name" value="PAS"/>
</dbReference>
<dbReference type="Pfam" id="PF00989">
    <property type="entry name" value="PAS"/>
    <property type="match status" value="1"/>
</dbReference>
<protein>
    <submittedName>
        <fullName evidence="2">PAS domain S-box protein</fullName>
    </submittedName>
</protein>
<proteinExistence type="predicted"/>
<dbReference type="CDD" id="cd00130">
    <property type="entry name" value="PAS"/>
    <property type="match status" value="1"/>
</dbReference>
<feature type="domain" description="PAS" evidence="1">
    <location>
        <begin position="6"/>
        <end position="56"/>
    </location>
</feature>
<dbReference type="EMBL" id="JEMB01002673">
    <property type="protein sequence ID" value="KYF79238.1"/>
    <property type="molecule type" value="Genomic_DNA"/>
</dbReference>
<dbReference type="GO" id="GO:0006355">
    <property type="term" value="P:regulation of DNA-templated transcription"/>
    <property type="evidence" value="ECO:0007669"/>
    <property type="project" value="InterPro"/>
</dbReference>
<evidence type="ECO:0000313" key="2">
    <source>
        <dbReference type="EMBL" id="KYF79238.1"/>
    </source>
</evidence>
<reference evidence="2 3" key="1">
    <citation type="submission" date="2014-02" db="EMBL/GenBank/DDBJ databases">
        <title>The small core and large imbalanced accessory genome model reveals a collaborative survival strategy of Sorangium cellulosum strains in nature.</title>
        <authorList>
            <person name="Han K."/>
            <person name="Peng R."/>
            <person name="Blom J."/>
            <person name="Li Y.-Z."/>
        </authorList>
    </citation>
    <scope>NUCLEOTIDE SEQUENCE [LARGE SCALE GENOMIC DNA]</scope>
    <source>
        <strain evidence="2 3">So0011-07</strain>
    </source>
</reference>
<dbReference type="Proteomes" id="UP000075635">
    <property type="component" value="Unassembled WGS sequence"/>
</dbReference>
<dbReference type="SMART" id="SM00091">
    <property type="entry name" value="PAS"/>
    <property type="match status" value="1"/>
</dbReference>
<organism evidence="2 3">
    <name type="scientific">Sorangium cellulosum</name>
    <name type="common">Polyangium cellulosum</name>
    <dbReference type="NCBI Taxonomy" id="56"/>
    <lineage>
        <taxon>Bacteria</taxon>
        <taxon>Pseudomonadati</taxon>
        <taxon>Myxococcota</taxon>
        <taxon>Polyangia</taxon>
        <taxon>Polyangiales</taxon>
        <taxon>Polyangiaceae</taxon>
        <taxon>Sorangium</taxon>
    </lineage>
</organism>
<dbReference type="Gene3D" id="3.30.450.20">
    <property type="entry name" value="PAS domain"/>
    <property type="match status" value="1"/>
</dbReference>
<dbReference type="NCBIfam" id="TIGR00229">
    <property type="entry name" value="sensory_box"/>
    <property type="match status" value="1"/>
</dbReference>
<dbReference type="InterPro" id="IPR013767">
    <property type="entry name" value="PAS_fold"/>
</dbReference>
<dbReference type="InterPro" id="IPR035965">
    <property type="entry name" value="PAS-like_dom_sf"/>
</dbReference>
<name>A0A150RHN7_SORCE</name>
<evidence type="ECO:0000313" key="3">
    <source>
        <dbReference type="Proteomes" id="UP000075635"/>
    </source>
</evidence>
<dbReference type="SUPFAM" id="SSF55785">
    <property type="entry name" value="PYP-like sensor domain (PAS domain)"/>
    <property type="match status" value="1"/>
</dbReference>
<gene>
    <name evidence="2" type="ORF">BE17_52920</name>
</gene>
<comment type="caution">
    <text evidence="2">The sequence shown here is derived from an EMBL/GenBank/DDBJ whole genome shotgun (WGS) entry which is preliminary data.</text>
</comment>
<sequence length="135" mass="15468">MGMRNRFEDWQEFLDNASLGVHLVDANGKILWANKLELEMLGYRPEEYIDRHVADFHVDKDVVDQILCTLSGNGALLSYPARLRAKDGSVKHVLVNSNVYKRDGQFIHTRCFTSCISELVYEQLRGELVRGRRAG</sequence>
<accession>A0A150RHN7</accession>
<dbReference type="AlphaFoldDB" id="A0A150RHN7"/>
<evidence type="ECO:0000259" key="1">
    <source>
        <dbReference type="PROSITE" id="PS50112"/>
    </source>
</evidence>